<reference evidence="2" key="1">
    <citation type="submission" date="2022-11" db="UniProtKB">
        <authorList>
            <consortium name="WormBaseParasite"/>
        </authorList>
    </citation>
    <scope>IDENTIFICATION</scope>
</reference>
<sequence length="549" mass="63321">MATKDHCLSHKLSIDFGETPNDQYRNLNLNHNYQSLHHADIVQSKSAIHDNRKNENYESEERYEFNKSKSVNNSTLSLHIAEYENSAEVEAETNDGKTEGTKREGAKTASIKKWVASKEVFTASSYFTENPFEFPRQQEDRGNDPEVMQFKASQRLRNPNKEDVSGNKRASAVDPSLEQPNEATSVDGETLQKFSCAVCFEEFFATKAIFCGSDAESDRHSFCQQCVVSHAKAAAEEMPLAEGGIGLKCMEFGCKKAILYSSVVQELIPKNIRKRIDERIVEENLAKSGLILERNCNFSIEMDESKEENKLFACPNCKENWCRLCERRWDDEHFGISCAQLDKKKNISKKQRELECKLNEAVIRKCSCGLQFTKADGCNKICGLKQCYVCRAKNIDYDHFCQHERNPGFLQCPCGKKCTLWVDTNQIDQNNINHIRDVAAKKGIVLDGSINEKTPAKEVETQNVIQRQREVHQRQFEPLPNARQLNVRQRQREAQQNYLQRQLEAQQRQREAQHNILQRQLEAQQRQREAQQNILQRQFEAQQRQRKAL</sequence>
<evidence type="ECO:0000313" key="2">
    <source>
        <dbReference type="WBParaSite" id="ES5_v2.g9180.t1"/>
    </source>
</evidence>
<name>A0AC34GWE8_9BILA</name>
<proteinExistence type="predicted"/>
<organism evidence="1 2">
    <name type="scientific">Panagrolaimus sp. ES5</name>
    <dbReference type="NCBI Taxonomy" id="591445"/>
    <lineage>
        <taxon>Eukaryota</taxon>
        <taxon>Metazoa</taxon>
        <taxon>Ecdysozoa</taxon>
        <taxon>Nematoda</taxon>
        <taxon>Chromadorea</taxon>
        <taxon>Rhabditida</taxon>
        <taxon>Tylenchina</taxon>
        <taxon>Panagrolaimomorpha</taxon>
        <taxon>Panagrolaimoidea</taxon>
        <taxon>Panagrolaimidae</taxon>
        <taxon>Panagrolaimus</taxon>
    </lineage>
</organism>
<dbReference type="WBParaSite" id="ES5_v2.g9180.t1">
    <property type="protein sequence ID" value="ES5_v2.g9180.t1"/>
    <property type="gene ID" value="ES5_v2.g9180"/>
</dbReference>
<protein>
    <submittedName>
        <fullName evidence="2">RING-type domain-containing protein</fullName>
    </submittedName>
</protein>
<evidence type="ECO:0000313" key="1">
    <source>
        <dbReference type="Proteomes" id="UP000887579"/>
    </source>
</evidence>
<accession>A0AC34GWE8</accession>
<dbReference type="Proteomes" id="UP000887579">
    <property type="component" value="Unplaced"/>
</dbReference>